<evidence type="ECO:0000256" key="1">
    <source>
        <dbReference type="ARBA" id="ARBA00022450"/>
    </source>
</evidence>
<dbReference type="InterPro" id="IPR016039">
    <property type="entry name" value="Thiolase-like"/>
</dbReference>
<dbReference type="SMART" id="SM00825">
    <property type="entry name" value="PKS_KS"/>
    <property type="match status" value="1"/>
</dbReference>
<dbReference type="PANTHER" id="PTHR43775:SF37">
    <property type="entry name" value="SI:DKEY-61P9.11"/>
    <property type="match status" value="1"/>
</dbReference>
<gene>
    <name evidence="5" type="ORF">AB0D95_23720</name>
</gene>
<feature type="region of interest" description="Disordered" evidence="3">
    <location>
        <begin position="91"/>
        <end position="112"/>
    </location>
</feature>
<dbReference type="SUPFAM" id="SSF53901">
    <property type="entry name" value="Thiolase-like"/>
    <property type="match status" value="2"/>
</dbReference>
<dbReference type="InterPro" id="IPR014030">
    <property type="entry name" value="Ketoacyl_synth_N"/>
</dbReference>
<dbReference type="InterPro" id="IPR020841">
    <property type="entry name" value="PKS_Beta-ketoAc_synthase_dom"/>
</dbReference>
<feature type="region of interest" description="Disordered" evidence="3">
    <location>
        <begin position="26"/>
        <end position="71"/>
    </location>
</feature>
<organism evidence="5 6">
    <name type="scientific">Streptomyces chilikensis</name>
    <dbReference type="NCBI Taxonomy" id="1194079"/>
    <lineage>
        <taxon>Bacteria</taxon>
        <taxon>Bacillati</taxon>
        <taxon>Actinomycetota</taxon>
        <taxon>Actinomycetes</taxon>
        <taxon>Kitasatosporales</taxon>
        <taxon>Streptomycetaceae</taxon>
        <taxon>Streptomyces</taxon>
    </lineage>
</organism>
<protein>
    <submittedName>
        <fullName evidence="5">Beta-ketoacyl synthase N-terminal-like domain-containing protein</fullName>
    </submittedName>
</protein>
<dbReference type="PROSITE" id="PS52004">
    <property type="entry name" value="KS3_2"/>
    <property type="match status" value="1"/>
</dbReference>
<dbReference type="Pfam" id="PF00109">
    <property type="entry name" value="ketoacyl-synt"/>
    <property type="match status" value="1"/>
</dbReference>
<feature type="compositionally biased region" description="Pro residues" evidence="3">
    <location>
        <begin position="38"/>
        <end position="53"/>
    </location>
</feature>
<evidence type="ECO:0000313" key="5">
    <source>
        <dbReference type="EMBL" id="MEU9580232.1"/>
    </source>
</evidence>
<name>A0ABV3EVJ2_9ACTN</name>
<dbReference type="Gene3D" id="3.40.47.10">
    <property type="match status" value="1"/>
</dbReference>
<feature type="compositionally biased region" description="Pro residues" evidence="3">
    <location>
        <begin position="102"/>
        <end position="112"/>
    </location>
</feature>
<dbReference type="Proteomes" id="UP001551584">
    <property type="component" value="Unassembled WGS sequence"/>
</dbReference>
<dbReference type="Gene3D" id="3.30.70.3290">
    <property type="match status" value="1"/>
</dbReference>
<keyword evidence="1" id="KW-0596">Phosphopantetheine</keyword>
<evidence type="ECO:0000313" key="6">
    <source>
        <dbReference type="Proteomes" id="UP001551584"/>
    </source>
</evidence>
<dbReference type="RefSeq" id="WP_359275803.1">
    <property type="nucleotide sequence ID" value="NZ_JBEZNA010000069.1"/>
</dbReference>
<reference evidence="5 6" key="1">
    <citation type="submission" date="2024-06" db="EMBL/GenBank/DDBJ databases">
        <title>The Natural Products Discovery Center: Release of the First 8490 Sequenced Strains for Exploring Actinobacteria Biosynthetic Diversity.</title>
        <authorList>
            <person name="Kalkreuter E."/>
            <person name="Kautsar S.A."/>
            <person name="Yang D."/>
            <person name="Bader C.D."/>
            <person name="Teijaro C.N."/>
            <person name="Fluegel L."/>
            <person name="Davis C.M."/>
            <person name="Simpson J.R."/>
            <person name="Lauterbach L."/>
            <person name="Steele A.D."/>
            <person name="Gui C."/>
            <person name="Meng S."/>
            <person name="Li G."/>
            <person name="Viehrig K."/>
            <person name="Ye F."/>
            <person name="Su P."/>
            <person name="Kiefer A.F."/>
            <person name="Nichols A."/>
            <person name="Cepeda A.J."/>
            <person name="Yan W."/>
            <person name="Fan B."/>
            <person name="Jiang Y."/>
            <person name="Adhikari A."/>
            <person name="Zheng C.-J."/>
            <person name="Schuster L."/>
            <person name="Cowan T.M."/>
            <person name="Smanski M.J."/>
            <person name="Chevrette M.G."/>
            <person name="De Carvalho L.P.S."/>
            <person name="Shen B."/>
        </authorList>
    </citation>
    <scope>NUCLEOTIDE SEQUENCE [LARGE SCALE GENOMIC DNA]</scope>
    <source>
        <strain evidence="5 6">NPDC048117</strain>
    </source>
</reference>
<proteinExistence type="predicted"/>
<keyword evidence="2" id="KW-0597">Phosphoprotein</keyword>
<comment type="caution">
    <text evidence="5">The sequence shown here is derived from an EMBL/GenBank/DDBJ whole genome shotgun (WGS) entry which is preliminary data.</text>
</comment>
<evidence type="ECO:0000256" key="3">
    <source>
        <dbReference type="SAM" id="MobiDB-lite"/>
    </source>
</evidence>
<sequence>MDVRDVLTRYRDGLLDRADAAHLLSSLTGATSEARETPPAPDDAPAPHGPPPRARLRQRTDPGAAGPGPVGPDAVAVVGMAGRYPGADDLDAFWRSLGEPPAAAPPAPPRPGPPLPGHALGARLLGAVAEFDPEFFGLAEDEARLMDPQERLLLETAWEALEQAGLTGSRLDALTGLDGRGRDVGVFIGLSSADYLLLGAEEWARGGREMPHSDPWGPAGRLVRLLALNGPPRSVWGCGLTALEMAVAAVAAGECAAAVAGGAELLLHPARARAGAGEGAGALVLRPLGDALTDGDPVLAVVRTAPAGARPLVQEPEAAAVRETCDAAGRRVGDAGSATAIAAVTAAVLHLDRNGPAPAPDDGPCRPRTSPRRAVVEPARLPGGGTTGWGGPAPLVLEECPPRPAEPAADAAEGAAEAVLLSGPTPGHLAASAQRLADWLDARDPQAVDLPALAGELRLRRLSEPCRLAMDVRDVPGLRAALEAFLRTGRGAADLRKDTGDPHGLSGLPETDAYLASLWRAGHREQVTGLWLSGVQVRWPALDAGRTRRPHAAPATSVFLRRPLWLRDGRETAG</sequence>
<dbReference type="InterPro" id="IPR050091">
    <property type="entry name" value="PKS_NRPS_Biosynth_Enz"/>
</dbReference>
<dbReference type="EMBL" id="JBEZNA010000069">
    <property type="protein sequence ID" value="MEU9580232.1"/>
    <property type="molecule type" value="Genomic_DNA"/>
</dbReference>
<keyword evidence="6" id="KW-1185">Reference proteome</keyword>
<dbReference type="PANTHER" id="PTHR43775">
    <property type="entry name" value="FATTY ACID SYNTHASE"/>
    <property type="match status" value="1"/>
</dbReference>
<evidence type="ECO:0000256" key="2">
    <source>
        <dbReference type="ARBA" id="ARBA00022553"/>
    </source>
</evidence>
<feature type="domain" description="Ketosynthase family 3 (KS3)" evidence="4">
    <location>
        <begin position="72"/>
        <end position="574"/>
    </location>
</feature>
<accession>A0ABV3EVJ2</accession>
<evidence type="ECO:0000259" key="4">
    <source>
        <dbReference type="PROSITE" id="PS52004"/>
    </source>
</evidence>